<gene>
    <name evidence="1" type="ORF">BLNAU_6495</name>
</gene>
<organism evidence="1 2">
    <name type="scientific">Blattamonas nauphoetae</name>
    <dbReference type="NCBI Taxonomy" id="2049346"/>
    <lineage>
        <taxon>Eukaryota</taxon>
        <taxon>Metamonada</taxon>
        <taxon>Preaxostyla</taxon>
        <taxon>Oxymonadida</taxon>
        <taxon>Blattamonas</taxon>
    </lineage>
</organism>
<proteinExistence type="predicted"/>
<dbReference type="Proteomes" id="UP001281761">
    <property type="component" value="Unassembled WGS sequence"/>
</dbReference>
<dbReference type="EMBL" id="JARBJD010000037">
    <property type="protein sequence ID" value="KAK2958461.1"/>
    <property type="molecule type" value="Genomic_DNA"/>
</dbReference>
<reference evidence="1 2" key="1">
    <citation type="journal article" date="2022" name="bioRxiv">
        <title>Genomics of Preaxostyla Flagellates Illuminates Evolutionary Transitions and the Path Towards Mitochondrial Loss.</title>
        <authorList>
            <person name="Novak L.V.F."/>
            <person name="Treitli S.C."/>
            <person name="Pyrih J."/>
            <person name="Halakuc P."/>
            <person name="Pipaliya S.V."/>
            <person name="Vacek V."/>
            <person name="Brzon O."/>
            <person name="Soukal P."/>
            <person name="Eme L."/>
            <person name="Dacks J.B."/>
            <person name="Karnkowska A."/>
            <person name="Elias M."/>
            <person name="Hampl V."/>
        </authorList>
    </citation>
    <scope>NUCLEOTIDE SEQUENCE [LARGE SCALE GENOMIC DNA]</scope>
    <source>
        <strain evidence="1">NAU3</strain>
        <tissue evidence="1">Gut</tissue>
    </source>
</reference>
<evidence type="ECO:0000313" key="1">
    <source>
        <dbReference type="EMBL" id="KAK2958461.1"/>
    </source>
</evidence>
<comment type="caution">
    <text evidence="1">The sequence shown here is derived from an EMBL/GenBank/DDBJ whole genome shotgun (WGS) entry which is preliminary data.</text>
</comment>
<evidence type="ECO:0000313" key="2">
    <source>
        <dbReference type="Proteomes" id="UP001281761"/>
    </source>
</evidence>
<sequence length="120" mass="13525">MVPLKNLLWRFIWKQSKRSSLTSLKTTPLAGARVLSAFLMFSLNFISVLSLQVSAEFPTPHSPSARKKLSIGLSSFFNINVLPLKRKYNVQQQLFPQICLSLSFASSLTTLQSLHQKAEE</sequence>
<keyword evidence="2" id="KW-1185">Reference proteome</keyword>
<protein>
    <submittedName>
        <fullName evidence="1">Uncharacterized protein</fullName>
    </submittedName>
</protein>
<accession>A0ABQ9Y3Z9</accession>
<name>A0ABQ9Y3Z9_9EUKA</name>